<gene>
    <name evidence="1" type="ORF">METZ01_LOCUS68879</name>
</gene>
<sequence length="43" mass="5118">MDWKCAERTISKRSITVVIIQIIGLSDESFIRFIKIEDRKIHK</sequence>
<organism evidence="1">
    <name type="scientific">marine metagenome</name>
    <dbReference type="NCBI Taxonomy" id="408172"/>
    <lineage>
        <taxon>unclassified sequences</taxon>
        <taxon>metagenomes</taxon>
        <taxon>ecological metagenomes</taxon>
    </lineage>
</organism>
<evidence type="ECO:0000313" key="1">
    <source>
        <dbReference type="EMBL" id="SVA16025.1"/>
    </source>
</evidence>
<reference evidence="1" key="1">
    <citation type="submission" date="2018-05" db="EMBL/GenBank/DDBJ databases">
        <authorList>
            <person name="Lanie J.A."/>
            <person name="Ng W.-L."/>
            <person name="Kazmierczak K.M."/>
            <person name="Andrzejewski T.M."/>
            <person name="Davidsen T.M."/>
            <person name="Wayne K.J."/>
            <person name="Tettelin H."/>
            <person name="Glass J.I."/>
            <person name="Rusch D."/>
            <person name="Podicherti R."/>
            <person name="Tsui H.-C.T."/>
            <person name="Winkler M.E."/>
        </authorList>
    </citation>
    <scope>NUCLEOTIDE SEQUENCE</scope>
</reference>
<dbReference type="AlphaFoldDB" id="A0A381TIS8"/>
<accession>A0A381TIS8</accession>
<proteinExistence type="predicted"/>
<protein>
    <submittedName>
        <fullName evidence="1">Uncharacterized protein</fullName>
    </submittedName>
</protein>
<dbReference type="EMBL" id="UINC01004669">
    <property type="protein sequence ID" value="SVA16025.1"/>
    <property type="molecule type" value="Genomic_DNA"/>
</dbReference>
<name>A0A381TIS8_9ZZZZ</name>